<feature type="transmembrane region" description="Helical" evidence="10">
    <location>
        <begin position="158"/>
        <end position="179"/>
    </location>
</feature>
<evidence type="ECO:0000256" key="3">
    <source>
        <dbReference type="ARBA" id="ARBA00022692"/>
    </source>
</evidence>
<feature type="transmembrane region" description="Helical" evidence="10">
    <location>
        <begin position="367"/>
        <end position="390"/>
    </location>
</feature>
<sequence length="513" mass="58157">MYSESDSSTPTSEMNETLEFTPTWVVAVVCTVIVVISLFVERFIHYLGQLLKRKQQDALFEALQKIKEELMLLGFISLLLTVSQNIISLICIPPSAAIQLLPCQRSAVLESEGSNHQNVVFLDARPNGRRLLLEGADSHPCTRKGKVQMLSLEALHQLHIFIFVLAVSHVAFSASTMVLGGAKIRQWKHWEIAIRKDNIDKEQSSEAGEDQAHYEFVKERTAGVSRKSVFMRWMTSFLKQFHASVTKSDYRALRSGFIMMHCSSNKNFDFHKYMMRALEDDFRMVVGISWYLWLFVVVFLLLNVKGWHTYFWLSFLPLIFLLAVGTKLEHIITTMAHEVAQKFPTTDQESQGVKPSDHHFWFHSPGIVLYLIHFILFQNAFELAFVIWIWKLVFVIPRIIVGLTVQVLCSYSTLPLYAIVTQMGDMFKQAIFAEQMRSVLQIWAEGARKRKRSSASGGSALQKLFGPKVKKGEQSGTGIRSKPISDQGQGSQNSHGQSPFAGVMAAAIQKNTD</sequence>
<name>A0A835UP91_VANPL</name>
<keyword evidence="6 8" id="KW-0472">Membrane</keyword>
<keyword evidence="3 8" id="KW-0812">Transmembrane</keyword>
<keyword evidence="8" id="KW-0112">Calmodulin-binding</keyword>
<evidence type="ECO:0000256" key="4">
    <source>
        <dbReference type="ARBA" id="ARBA00022821"/>
    </source>
</evidence>
<accession>A0A835UP91</accession>
<protein>
    <recommendedName>
        <fullName evidence="8">MLO-like protein</fullName>
    </recommendedName>
</protein>
<comment type="domain">
    <text evidence="8">The C-terminus contains a calmodulin-binding domain, which binds calmodulin in a calcium-dependent fashion.</text>
</comment>
<evidence type="ECO:0000313" key="11">
    <source>
        <dbReference type="EMBL" id="KAG0468967.1"/>
    </source>
</evidence>
<evidence type="ECO:0000313" key="12">
    <source>
        <dbReference type="Proteomes" id="UP000639772"/>
    </source>
</evidence>
<dbReference type="InterPro" id="IPR004326">
    <property type="entry name" value="Mlo"/>
</dbReference>
<comment type="subcellular location">
    <subcellularLocation>
        <location evidence="1 8">Membrane</location>
        <topology evidence="1 8">Multi-pass membrane protein</topology>
    </subcellularLocation>
</comment>
<keyword evidence="4 8" id="KW-0611">Plant defense</keyword>
<feature type="transmembrane region" description="Helical" evidence="10">
    <location>
        <begin position="70"/>
        <end position="92"/>
    </location>
</feature>
<comment type="caution">
    <text evidence="11">The sequence shown here is derived from an EMBL/GenBank/DDBJ whole genome shotgun (WGS) entry which is preliminary data.</text>
</comment>
<dbReference type="EMBL" id="JADCNM010000009">
    <property type="protein sequence ID" value="KAG0468967.1"/>
    <property type="molecule type" value="Genomic_DNA"/>
</dbReference>
<dbReference type="GO" id="GO:0016020">
    <property type="term" value="C:membrane"/>
    <property type="evidence" value="ECO:0007669"/>
    <property type="project" value="UniProtKB-SubCell"/>
</dbReference>
<proteinExistence type="inferred from homology"/>
<dbReference type="Pfam" id="PF03094">
    <property type="entry name" value="Mlo"/>
    <property type="match status" value="1"/>
</dbReference>
<evidence type="ECO:0000256" key="9">
    <source>
        <dbReference type="SAM" id="MobiDB-lite"/>
    </source>
</evidence>
<dbReference type="GO" id="GO:0005516">
    <property type="term" value="F:calmodulin binding"/>
    <property type="evidence" value="ECO:0007669"/>
    <property type="project" value="UniProtKB-KW"/>
</dbReference>
<reference evidence="11 12" key="1">
    <citation type="journal article" date="2020" name="Nat. Food">
        <title>A phased Vanilla planifolia genome enables genetic improvement of flavour and production.</title>
        <authorList>
            <person name="Hasing T."/>
            <person name="Tang H."/>
            <person name="Brym M."/>
            <person name="Khazi F."/>
            <person name="Huang T."/>
            <person name="Chambers A.H."/>
        </authorList>
    </citation>
    <scope>NUCLEOTIDE SEQUENCE [LARGE SCALE GENOMIC DNA]</scope>
    <source>
        <tissue evidence="11">Leaf</tissue>
    </source>
</reference>
<comment type="function">
    <text evidence="8">May be involved in modulation of pathogen defense and leaf cell death.</text>
</comment>
<keyword evidence="5 8" id="KW-1133">Transmembrane helix</keyword>
<feature type="transmembrane region" description="Helical" evidence="10">
    <location>
        <begin position="310"/>
        <end position="328"/>
    </location>
</feature>
<evidence type="ECO:0000256" key="2">
    <source>
        <dbReference type="ARBA" id="ARBA00006574"/>
    </source>
</evidence>
<gene>
    <name evidence="8" type="primary">MLO</name>
    <name evidence="11" type="ORF">HPP92_018295</name>
</gene>
<dbReference type="PANTHER" id="PTHR31942">
    <property type="entry name" value="MLO-LIKE PROTEIN 1"/>
    <property type="match status" value="1"/>
</dbReference>
<evidence type="ECO:0000256" key="7">
    <source>
        <dbReference type="ARBA" id="ARBA00023265"/>
    </source>
</evidence>
<dbReference type="OrthoDB" id="1388414at2759"/>
<dbReference type="GO" id="GO:0006952">
    <property type="term" value="P:defense response"/>
    <property type="evidence" value="ECO:0007669"/>
    <property type="project" value="UniProtKB-KW"/>
</dbReference>
<evidence type="ECO:0000256" key="1">
    <source>
        <dbReference type="ARBA" id="ARBA00004141"/>
    </source>
</evidence>
<keyword evidence="7 8" id="KW-0568">Pathogenesis-related protein</keyword>
<evidence type="ECO:0000256" key="10">
    <source>
        <dbReference type="SAM" id="Phobius"/>
    </source>
</evidence>
<evidence type="ECO:0000256" key="8">
    <source>
        <dbReference type="RuleBase" id="RU280816"/>
    </source>
</evidence>
<dbReference type="PANTHER" id="PTHR31942:SF54">
    <property type="entry name" value="MLO-LIKE PROTEIN 13"/>
    <property type="match status" value="1"/>
</dbReference>
<feature type="compositionally biased region" description="Low complexity" evidence="9">
    <location>
        <begin position="485"/>
        <end position="498"/>
    </location>
</feature>
<feature type="transmembrane region" description="Helical" evidence="10">
    <location>
        <begin position="282"/>
        <end position="304"/>
    </location>
</feature>
<feature type="region of interest" description="Disordered" evidence="9">
    <location>
        <begin position="453"/>
        <end position="513"/>
    </location>
</feature>
<feature type="transmembrane region" description="Helical" evidence="10">
    <location>
        <begin position="24"/>
        <end position="44"/>
    </location>
</feature>
<feature type="transmembrane region" description="Helical" evidence="10">
    <location>
        <begin position="396"/>
        <end position="420"/>
    </location>
</feature>
<evidence type="ECO:0000256" key="5">
    <source>
        <dbReference type="ARBA" id="ARBA00022989"/>
    </source>
</evidence>
<evidence type="ECO:0000256" key="6">
    <source>
        <dbReference type="ARBA" id="ARBA00023136"/>
    </source>
</evidence>
<organism evidence="11 12">
    <name type="scientific">Vanilla planifolia</name>
    <name type="common">Vanilla</name>
    <dbReference type="NCBI Taxonomy" id="51239"/>
    <lineage>
        <taxon>Eukaryota</taxon>
        <taxon>Viridiplantae</taxon>
        <taxon>Streptophyta</taxon>
        <taxon>Embryophyta</taxon>
        <taxon>Tracheophyta</taxon>
        <taxon>Spermatophyta</taxon>
        <taxon>Magnoliopsida</taxon>
        <taxon>Liliopsida</taxon>
        <taxon>Asparagales</taxon>
        <taxon>Orchidaceae</taxon>
        <taxon>Vanilloideae</taxon>
        <taxon>Vanilleae</taxon>
        <taxon>Vanilla</taxon>
    </lineage>
</organism>
<dbReference type="Proteomes" id="UP000639772">
    <property type="component" value="Chromosome 9"/>
</dbReference>
<dbReference type="AlphaFoldDB" id="A0A835UP91"/>
<comment type="similarity">
    <text evidence="2 8">Belongs to the MLO family.</text>
</comment>